<reference evidence="2 3" key="1">
    <citation type="submission" date="2017-03" db="EMBL/GenBank/DDBJ databases">
        <title>Draft genime sequence of the acidophilic sulfur-oxidizing bacterium Acidithiobacillus sp. SH, isolated from seawater.</title>
        <authorList>
            <person name="Sharmin S."/>
            <person name="Tokuhisa M."/>
            <person name="Kanao T."/>
            <person name="Kamimura K."/>
        </authorList>
    </citation>
    <scope>NUCLEOTIDE SEQUENCE [LARGE SCALE GENOMIC DNA]</scope>
    <source>
        <strain evidence="2 3">SH</strain>
    </source>
</reference>
<evidence type="ECO:0000313" key="3">
    <source>
        <dbReference type="Proteomes" id="UP000234329"/>
    </source>
</evidence>
<evidence type="ECO:0000259" key="1">
    <source>
        <dbReference type="Pfam" id="PF09851"/>
    </source>
</evidence>
<name>A0A2I1DLH8_9PROT</name>
<organism evidence="2 3">
    <name type="scientific">Acidithiobacillus marinus</name>
    <dbReference type="NCBI Taxonomy" id="187490"/>
    <lineage>
        <taxon>Bacteria</taxon>
        <taxon>Pseudomonadati</taxon>
        <taxon>Pseudomonadota</taxon>
        <taxon>Acidithiobacillia</taxon>
        <taxon>Acidithiobacillales</taxon>
        <taxon>Acidithiobacillaceae</taxon>
        <taxon>Acidithiobacillus</taxon>
    </lineage>
</organism>
<dbReference type="Proteomes" id="UP000234329">
    <property type="component" value="Unassembled WGS sequence"/>
</dbReference>
<keyword evidence="3" id="KW-1185">Reference proteome</keyword>
<feature type="domain" description="SHOCT" evidence="1">
    <location>
        <begin position="7"/>
        <end position="32"/>
    </location>
</feature>
<dbReference type="RefSeq" id="WP_101538023.1">
    <property type="nucleotide sequence ID" value="NZ_MXAV01000034.1"/>
</dbReference>
<evidence type="ECO:0000313" key="2">
    <source>
        <dbReference type="EMBL" id="PKY10729.1"/>
    </source>
</evidence>
<dbReference type="AlphaFoldDB" id="A0A2I1DLH8"/>
<protein>
    <recommendedName>
        <fullName evidence="1">SHOCT domain-containing protein</fullName>
    </recommendedName>
</protein>
<dbReference type="Pfam" id="PF09851">
    <property type="entry name" value="SHOCT"/>
    <property type="match status" value="1"/>
</dbReference>
<proteinExistence type="predicted"/>
<gene>
    <name evidence="2" type="ORF">B1757_09165</name>
</gene>
<accession>A0A2I1DLH8</accession>
<dbReference type="InParanoid" id="A0A2I1DLH8"/>
<dbReference type="InterPro" id="IPR018649">
    <property type="entry name" value="SHOCT"/>
</dbReference>
<dbReference type="OrthoDB" id="4123768at1224"/>
<comment type="caution">
    <text evidence="2">The sequence shown here is derived from an EMBL/GenBank/DDBJ whole genome shotgun (WGS) entry which is preliminary data.</text>
</comment>
<dbReference type="EMBL" id="MXAV01000034">
    <property type="protein sequence ID" value="PKY10729.1"/>
    <property type="molecule type" value="Genomic_DNA"/>
</dbReference>
<sequence>MADYDDISKLAELKEQGLITDAEYNQQKNEVL</sequence>